<dbReference type="GeneID" id="89932613"/>
<dbReference type="Proteomes" id="UP001302812">
    <property type="component" value="Unassembled WGS sequence"/>
</dbReference>
<name>A0AAN6YS36_9PEZI</name>
<gene>
    <name evidence="1" type="ORF">N656DRAFT_105263</name>
</gene>
<reference evidence="1" key="2">
    <citation type="submission" date="2023-05" db="EMBL/GenBank/DDBJ databases">
        <authorList>
            <consortium name="Lawrence Berkeley National Laboratory"/>
            <person name="Steindorff A."/>
            <person name="Hensen N."/>
            <person name="Bonometti L."/>
            <person name="Westerberg I."/>
            <person name="Brannstrom I.O."/>
            <person name="Guillou S."/>
            <person name="Cros-Aarteil S."/>
            <person name="Calhoun S."/>
            <person name="Haridas S."/>
            <person name="Kuo A."/>
            <person name="Mondo S."/>
            <person name="Pangilinan J."/>
            <person name="Riley R."/>
            <person name="Labutti K."/>
            <person name="Andreopoulos B."/>
            <person name="Lipzen A."/>
            <person name="Chen C."/>
            <person name="Yanf M."/>
            <person name="Daum C."/>
            <person name="Ng V."/>
            <person name="Clum A."/>
            <person name="Ohm R."/>
            <person name="Martin F."/>
            <person name="Silar P."/>
            <person name="Natvig D."/>
            <person name="Lalanne C."/>
            <person name="Gautier V."/>
            <person name="Ament-Velasquez S.L."/>
            <person name="Kruys A."/>
            <person name="Hutchinson M.I."/>
            <person name="Powell A.J."/>
            <person name="Barry K."/>
            <person name="Miller A.N."/>
            <person name="Grigoriev I.V."/>
            <person name="Debuchy R."/>
            <person name="Gladieux P."/>
            <person name="Thoren M.H."/>
            <person name="Johannesson H."/>
        </authorList>
    </citation>
    <scope>NUCLEOTIDE SEQUENCE</scope>
    <source>
        <strain evidence="1">CBS 508.74</strain>
    </source>
</reference>
<keyword evidence="2" id="KW-1185">Reference proteome</keyword>
<protein>
    <submittedName>
        <fullName evidence="1">Uncharacterized protein</fullName>
    </submittedName>
</protein>
<evidence type="ECO:0000313" key="2">
    <source>
        <dbReference type="Proteomes" id="UP001302812"/>
    </source>
</evidence>
<sequence>MLVMVIGCRYHELSILYLPPRLWGAIWTVRRDNTWDIPLSCWTLHESGRSNLTPSETVEFHLDLSAALRRNIPKTAVRMILSFCFSCRLAVKGPAYPSDFIGRASR</sequence>
<dbReference type="RefSeq" id="XP_064669628.1">
    <property type="nucleotide sequence ID" value="XM_064808490.1"/>
</dbReference>
<proteinExistence type="predicted"/>
<organism evidence="1 2">
    <name type="scientific">Canariomyces notabilis</name>
    <dbReference type="NCBI Taxonomy" id="2074819"/>
    <lineage>
        <taxon>Eukaryota</taxon>
        <taxon>Fungi</taxon>
        <taxon>Dikarya</taxon>
        <taxon>Ascomycota</taxon>
        <taxon>Pezizomycotina</taxon>
        <taxon>Sordariomycetes</taxon>
        <taxon>Sordariomycetidae</taxon>
        <taxon>Sordariales</taxon>
        <taxon>Chaetomiaceae</taxon>
        <taxon>Canariomyces</taxon>
    </lineage>
</organism>
<accession>A0AAN6YS36</accession>
<comment type="caution">
    <text evidence="1">The sequence shown here is derived from an EMBL/GenBank/DDBJ whole genome shotgun (WGS) entry which is preliminary data.</text>
</comment>
<reference evidence="1" key="1">
    <citation type="journal article" date="2023" name="Mol. Phylogenet. Evol.">
        <title>Genome-scale phylogeny and comparative genomics of the fungal order Sordariales.</title>
        <authorList>
            <person name="Hensen N."/>
            <person name="Bonometti L."/>
            <person name="Westerberg I."/>
            <person name="Brannstrom I.O."/>
            <person name="Guillou S."/>
            <person name="Cros-Aarteil S."/>
            <person name="Calhoun S."/>
            <person name="Haridas S."/>
            <person name="Kuo A."/>
            <person name="Mondo S."/>
            <person name="Pangilinan J."/>
            <person name="Riley R."/>
            <person name="LaButti K."/>
            <person name="Andreopoulos B."/>
            <person name="Lipzen A."/>
            <person name="Chen C."/>
            <person name="Yan M."/>
            <person name="Daum C."/>
            <person name="Ng V."/>
            <person name="Clum A."/>
            <person name="Steindorff A."/>
            <person name="Ohm R.A."/>
            <person name="Martin F."/>
            <person name="Silar P."/>
            <person name="Natvig D.O."/>
            <person name="Lalanne C."/>
            <person name="Gautier V."/>
            <person name="Ament-Velasquez S.L."/>
            <person name="Kruys A."/>
            <person name="Hutchinson M.I."/>
            <person name="Powell A.J."/>
            <person name="Barry K."/>
            <person name="Miller A.N."/>
            <person name="Grigoriev I.V."/>
            <person name="Debuchy R."/>
            <person name="Gladieux P."/>
            <person name="Hiltunen Thoren M."/>
            <person name="Johannesson H."/>
        </authorList>
    </citation>
    <scope>NUCLEOTIDE SEQUENCE</scope>
    <source>
        <strain evidence="1">CBS 508.74</strain>
    </source>
</reference>
<evidence type="ECO:0000313" key="1">
    <source>
        <dbReference type="EMBL" id="KAK4112058.1"/>
    </source>
</evidence>
<dbReference type="EMBL" id="MU853343">
    <property type="protein sequence ID" value="KAK4112058.1"/>
    <property type="molecule type" value="Genomic_DNA"/>
</dbReference>
<dbReference type="AlphaFoldDB" id="A0AAN6YS36"/>